<evidence type="ECO:0000313" key="1">
    <source>
        <dbReference type="Ensembl" id="ENSBIXP00005016780.1"/>
    </source>
</evidence>
<accession>A0A4W2GIM1</accession>
<proteinExistence type="predicted"/>
<protein>
    <submittedName>
        <fullName evidence="1">Uncharacterized protein</fullName>
    </submittedName>
</protein>
<dbReference type="Proteomes" id="UP000429181">
    <property type="component" value="Chromosome 17"/>
</dbReference>
<evidence type="ECO:0000313" key="2">
    <source>
        <dbReference type="Proteomes" id="UP000429181"/>
    </source>
</evidence>
<sequence length="76" mass="8403">MGFSSHCAFTQAGRPSYFHWPFLPALPSLVDVLPRSLSIPQGLWCLNSSHLAFRLLPPRLSSSKTGTQLPLNKLVL</sequence>
<dbReference type="Ensembl" id="ENSBIXT00005028276.1">
    <property type="protein sequence ID" value="ENSBIXP00005016780.1"/>
    <property type="gene ID" value="ENSBIXG00005003423.1"/>
</dbReference>
<name>A0A4W2GIM1_BOBOX</name>
<reference evidence="1 2" key="1">
    <citation type="submission" date="2018-11" db="EMBL/GenBank/DDBJ databases">
        <title>Haplotype-resolved cattle genomes.</title>
        <authorList>
            <person name="Low W.Y."/>
            <person name="Tearle R."/>
            <person name="Bickhart D.M."/>
            <person name="Rosen B.D."/>
            <person name="Koren S."/>
            <person name="Rhie A."/>
            <person name="Hiendleder S."/>
            <person name="Phillippy A.M."/>
            <person name="Smith T.P.L."/>
            <person name="Williams J.L."/>
        </authorList>
    </citation>
    <scope>NUCLEOTIDE SEQUENCE [LARGE SCALE GENOMIC DNA]</scope>
</reference>
<reference evidence="1" key="2">
    <citation type="submission" date="2025-08" db="UniProtKB">
        <authorList>
            <consortium name="Ensembl"/>
        </authorList>
    </citation>
    <scope>IDENTIFICATION</scope>
</reference>
<organism evidence="1 2">
    <name type="scientific">Bos indicus x Bos taurus</name>
    <name type="common">Hybrid cattle</name>
    <dbReference type="NCBI Taxonomy" id="30522"/>
    <lineage>
        <taxon>Eukaryota</taxon>
        <taxon>Metazoa</taxon>
        <taxon>Chordata</taxon>
        <taxon>Craniata</taxon>
        <taxon>Vertebrata</taxon>
        <taxon>Euteleostomi</taxon>
        <taxon>Mammalia</taxon>
        <taxon>Eutheria</taxon>
        <taxon>Laurasiatheria</taxon>
        <taxon>Artiodactyla</taxon>
        <taxon>Ruminantia</taxon>
        <taxon>Pecora</taxon>
        <taxon>Bovidae</taxon>
        <taxon>Bovinae</taxon>
        <taxon>Bos</taxon>
    </lineage>
</organism>
<dbReference type="AlphaFoldDB" id="A0A4W2GIM1"/>